<dbReference type="OrthoDB" id="10315991at2759"/>
<protein>
    <submittedName>
        <fullName evidence="2">Uncharacterized protein</fullName>
    </submittedName>
</protein>
<reference evidence="2 3" key="1">
    <citation type="journal article" date="2006" name="Nature">
        <title>Global trends of whole-genome duplications revealed by the ciliate Paramecium tetraurelia.</title>
        <authorList>
            <consortium name="Genoscope"/>
            <person name="Aury J.-M."/>
            <person name="Jaillon O."/>
            <person name="Duret L."/>
            <person name="Noel B."/>
            <person name="Jubin C."/>
            <person name="Porcel B.M."/>
            <person name="Segurens B."/>
            <person name="Daubin V."/>
            <person name="Anthouard V."/>
            <person name="Aiach N."/>
            <person name="Arnaiz O."/>
            <person name="Billaut A."/>
            <person name="Beisson J."/>
            <person name="Blanc I."/>
            <person name="Bouhouche K."/>
            <person name="Camara F."/>
            <person name="Duharcourt S."/>
            <person name="Guigo R."/>
            <person name="Gogendeau D."/>
            <person name="Katinka M."/>
            <person name="Keller A.-M."/>
            <person name="Kissmehl R."/>
            <person name="Klotz C."/>
            <person name="Koll F."/>
            <person name="Le Moue A."/>
            <person name="Lepere C."/>
            <person name="Malinsky S."/>
            <person name="Nowacki M."/>
            <person name="Nowak J.K."/>
            <person name="Plattner H."/>
            <person name="Poulain J."/>
            <person name="Ruiz F."/>
            <person name="Serrano V."/>
            <person name="Zagulski M."/>
            <person name="Dessen P."/>
            <person name="Betermier M."/>
            <person name="Weissenbach J."/>
            <person name="Scarpelli C."/>
            <person name="Schachter V."/>
            <person name="Sperling L."/>
            <person name="Meyer E."/>
            <person name="Cohen J."/>
            <person name="Wincker P."/>
        </authorList>
    </citation>
    <scope>NUCLEOTIDE SEQUENCE [LARGE SCALE GENOMIC DNA]</scope>
    <source>
        <strain evidence="2 3">Stock d4-2</strain>
    </source>
</reference>
<dbReference type="OMA" id="YTQQMEK"/>
<dbReference type="AlphaFoldDB" id="A0BQX6"/>
<evidence type="ECO:0000256" key="1">
    <source>
        <dbReference type="SAM" id="Coils"/>
    </source>
</evidence>
<sequence>MKKSNENERIAQQIYASQMQKLQGKILEKKLTKVCSKQQFESQSQNISNNNSPVMGRQKSYENLQKVNRTFINPTLQVSQQKLSSILNVMAGQQTKPKIQSSFNNELMDTVKITHKLRKNQSMIHIDQQSPQLTKNSSFHRPNSSVKIKNSNSISYEQTQFQKIKDKIKQLLQERDNNWQQDQKEMAFMIKLNQSLNQLLSIVFQEQQNTQPTSTQDTNSSLQIDNFFKRQIIILQQSYTQQMEKKKLENILTSIKRKHEHVLVEYNQLLEQKRSQDDQIKNLEQQIQGLKTQISSSQKEIENEQEFLELKYLVQGQFEAIQKLLQREQLTKIFLKRVGDSSIIDMFDQFISNAERTNLDDTEGNLNVDVLPSNKLISKQKLAVTQDQMSLPEKILSQYEENYKEQLNLCDSLLADDSSNNRIHMFLGVNDSEESSFGYMGKEQATEISCYFNDAVQFAQGTIKIKRIQTVSKDKLKINMMDVKLAQAALKRQELVEQQQLQQQKILPDYLIDNENEESEVNLCDDDDEQQF</sequence>
<proteinExistence type="predicted"/>
<keyword evidence="1" id="KW-0175">Coiled coil</keyword>
<dbReference type="Proteomes" id="UP000000600">
    <property type="component" value="Unassembled WGS sequence"/>
</dbReference>
<dbReference type="GeneID" id="5014125"/>
<name>A0BQX6_PARTE</name>
<accession>A0BQX6</accession>
<evidence type="ECO:0000313" key="3">
    <source>
        <dbReference type="Proteomes" id="UP000000600"/>
    </source>
</evidence>
<feature type="coiled-coil region" evidence="1">
    <location>
        <begin position="266"/>
        <end position="300"/>
    </location>
</feature>
<keyword evidence="3" id="KW-1185">Reference proteome</keyword>
<organism evidence="2 3">
    <name type="scientific">Paramecium tetraurelia</name>
    <dbReference type="NCBI Taxonomy" id="5888"/>
    <lineage>
        <taxon>Eukaryota</taxon>
        <taxon>Sar</taxon>
        <taxon>Alveolata</taxon>
        <taxon>Ciliophora</taxon>
        <taxon>Intramacronucleata</taxon>
        <taxon>Oligohymenophorea</taxon>
        <taxon>Peniculida</taxon>
        <taxon>Parameciidae</taxon>
        <taxon>Paramecium</taxon>
    </lineage>
</organism>
<dbReference type="HOGENOM" id="CLU_510445_0_0_1"/>
<dbReference type="RefSeq" id="XP_001428341.1">
    <property type="nucleotide sequence ID" value="XM_001428304.1"/>
</dbReference>
<gene>
    <name evidence="2" type="ORF">GSPATT00031172001</name>
</gene>
<evidence type="ECO:0000313" key="2">
    <source>
        <dbReference type="EMBL" id="CAK60943.1"/>
    </source>
</evidence>
<dbReference type="KEGG" id="ptm:GSPATT00031172001"/>
<dbReference type="InParanoid" id="A0BQX6"/>
<dbReference type="EMBL" id="CT868010">
    <property type="protein sequence ID" value="CAK60943.1"/>
    <property type="molecule type" value="Genomic_DNA"/>
</dbReference>